<dbReference type="AlphaFoldDB" id="A0A6M8HRR4"/>
<dbReference type="EMBL" id="CP053708">
    <property type="protein sequence ID" value="QKE91189.1"/>
    <property type="molecule type" value="Genomic_DNA"/>
</dbReference>
<name>A0A6M8HRR4_9PROT</name>
<gene>
    <name evidence="1" type="ORF">HN018_15065</name>
</gene>
<dbReference type="KEGG" id="lck:HN018_15065"/>
<reference evidence="1 2" key="1">
    <citation type="journal article" date="2014" name="World J. Microbiol. Biotechnol.">
        <title>Biodiversity and physiological characteristics of Antarctic and Arctic lichens-associated bacteria.</title>
        <authorList>
            <person name="Lee Y.M."/>
            <person name="Kim E.H."/>
            <person name="Lee H.K."/>
            <person name="Hong S.G."/>
        </authorList>
    </citation>
    <scope>NUCLEOTIDE SEQUENCE [LARGE SCALE GENOMIC DNA]</scope>
    <source>
        <strain evidence="1 2">PAMC 26569</strain>
    </source>
</reference>
<sequence length="166" mass="17162">MPPSRPAFLASTNTCPAARVRAALRPALLACLLLGGCKLIDQRTFDSAAGRVPVPVVQPTRPGPAAPPPLALVRFQAAPDTWQPGLTDIVRMALSRKPLALFRVQTLVPANGSPEAQTQSLADAGGTGGRQVAETIIAAGASSAQVEMSAMTDASVTAPEVRVYVK</sequence>
<evidence type="ECO:0000313" key="1">
    <source>
        <dbReference type="EMBL" id="QKE91189.1"/>
    </source>
</evidence>
<keyword evidence="2" id="KW-1185">Reference proteome</keyword>
<accession>A0A6M8HRR4</accession>
<proteinExistence type="predicted"/>
<protein>
    <submittedName>
        <fullName evidence="1">Uncharacterized protein</fullName>
    </submittedName>
</protein>
<evidence type="ECO:0000313" key="2">
    <source>
        <dbReference type="Proteomes" id="UP000500767"/>
    </source>
</evidence>
<dbReference type="Proteomes" id="UP000500767">
    <property type="component" value="Chromosome"/>
</dbReference>
<dbReference type="RefSeq" id="WP_171833287.1">
    <property type="nucleotide sequence ID" value="NZ_CP053708.1"/>
</dbReference>
<organism evidence="1 2">
    <name type="scientific">Lichenicola cladoniae</name>
    <dbReference type="NCBI Taxonomy" id="1484109"/>
    <lineage>
        <taxon>Bacteria</taxon>
        <taxon>Pseudomonadati</taxon>
        <taxon>Pseudomonadota</taxon>
        <taxon>Alphaproteobacteria</taxon>
        <taxon>Acetobacterales</taxon>
        <taxon>Acetobacteraceae</taxon>
        <taxon>Lichenicola</taxon>
    </lineage>
</organism>